<evidence type="ECO:0000256" key="1">
    <source>
        <dbReference type="SAM" id="SignalP"/>
    </source>
</evidence>
<dbReference type="Proteomes" id="UP000003112">
    <property type="component" value="Unassembled WGS sequence"/>
</dbReference>
<organism evidence="2 3">
    <name type="scientific">Segatella buccae ATCC 33574</name>
    <dbReference type="NCBI Taxonomy" id="873513"/>
    <lineage>
        <taxon>Bacteria</taxon>
        <taxon>Pseudomonadati</taxon>
        <taxon>Bacteroidota</taxon>
        <taxon>Bacteroidia</taxon>
        <taxon>Bacteroidales</taxon>
        <taxon>Prevotellaceae</taxon>
        <taxon>Segatella</taxon>
    </lineage>
</organism>
<sequence length="50" mass="5463">MSIARGVFLLPFACLAAGQGPFLTAAKLARKARITKLFRWDFHASAIAKE</sequence>
<gene>
    <name evidence="2" type="ORF">HMPREF6485_1242</name>
</gene>
<dbReference type="AlphaFoldDB" id="E6K6J3"/>
<keyword evidence="1" id="KW-0732">Signal</keyword>
<reference evidence="2 3" key="1">
    <citation type="submission" date="2010-10" db="EMBL/GenBank/DDBJ databases">
        <authorList>
            <person name="Muzny D."/>
            <person name="Qin X."/>
            <person name="Deng J."/>
            <person name="Jiang H."/>
            <person name="Liu Y."/>
            <person name="Qu J."/>
            <person name="Song X.-Z."/>
            <person name="Zhang L."/>
            <person name="Thornton R."/>
            <person name="Coyle M."/>
            <person name="Francisco L."/>
            <person name="Jackson L."/>
            <person name="Javaid M."/>
            <person name="Korchina V."/>
            <person name="Kovar C."/>
            <person name="Mata R."/>
            <person name="Mathew T."/>
            <person name="Ngo R."/>
            <person name="Nguyen L."/>
            <person name="Nguyen N."/>
            <person name="Okwuonu G."/>
            <person name="Ongeri F."/>
            <person name="Pham C."/>
            <person name="Simmons D."/>
            <person name="Wilczek-Boney K."/>
            <person name="Hale W."/>
            <person name="Jakkamsetti A."/>
            <person name="Pham P."/>
            <person name="Ruth R."/>
            <person name="San Lucas F."/>
            <person name="Warren J."/>
            <person name="Zhang J."/>
            <person name="Zhao Z."/>
            <person name="Zhou C."/>
            <person name="Zhu D."/>
            <person name="Lee S."/>
            <person name="Bess C."/>
            <person name="Blankenburg K."/>
            <person name="Forbes L."/>
            <person name="Fu Q."/>
            <person name="Gubbala S."/>
            <person name="Hirani K."/>
            <person name="Jayaseelan J.C."/>
            <person name="Lara F."/>
            <person name="Munidasa M."/>
            <person name="Palculict T."/>
            <person name="Patil S."/>
            <person name="Pu L.-L."/>
            <person name="Saada N."/>
            <person name="Tang L."/>
            <person name="Weissenberger G."/>
            <person name="Zhu Y."/>
            <person name="Hemphill L."/>
            <person name="Shang Y."/>
            <person name="Youmans B."/>
            <person name="Ayvaz T."/>
            <person name="Ross M."/>
            <person name="Santibanez J."/>
            <person name="Aqrawi P."/>
            <person name="Gross S."/>
            <person name="Joshi V."/>
            <person name="Fowler G."/>
            <person name="Nazareth L."/>
            <person name="Reid J."/>
            <person name="Worley K."/>
            <person name="Petrosino J."/>
            <person name="Highlander S."/>
            <person name="Gibbs R."/>
        </authorList>
    </citation>
    <scope>NUCLEOTIDE SEQUENCE [LARGE SCALE GENOMIC DNA]</scope>
    <source>
        <strain evidence="2 3">ATCC 33574</strain>
    </source>
</reference>
<dbReference type="EMBL" id="AEPD01000026">
    <property type="protein sequence ID" value="EFU30673.1"/>
    <property type="molecule type" value="Genomic_DNA"/>
</dbReference>
<dbReference type="HOGENOM" id="CLU_3121135_0_0_10"/>
<name>E6K6J3_9BACT</name>
<accession>E6K6J3</accession>
<feature type="signal peptide" evidence="1">
    <location>
        <begin position="1"/>
        <end position="16"/>
    </location>
</feature>
<comment type="caution">
    <text evidence="2">The sequence shown here is derived from an EMBL/GenBank/DDBJ whole genome shotgun (WGS) entry which is preliminary data.</text>
</comment>
<proteinExistence type="predicted"/>
<protein>
    <submittedName>
        <fullName evidence="2">Uncharacterized protein</fullName>
    </submittedName>
</protein>
<keyword evidence="3" id="KW-1185">Reference proteome</keyword>
<evidence type="ECO:0000313" key="2">
    <source>
        <dbReference type="EMBL" id="EFU30673.1"/>
    </source>
</evidence>
<feature type="chain" id="PRO_5003205142" evidence="1">
    <location>
        <begin position="17"/>
        <end position="50"/>
    </location>
</feature>
<evidence type="ECO:0000313" key="3">
    <source>
        <dbReference type="Proteomes" id="UP000003112"/>
    </source>
</evidence>